<keyword evidence="1" id="KW-0812">Transmembrane</keyword>
<reference evidence="2 3" key="1">
    <citation type="journal article" date="2019" name="Int. J. Syst. Evol. Microbiol.">
        <title>The Global Catalogue of Microorganisms (GCM) 10K type strain sequencing project: providing services to taxonomists for standard genome sequencing and annotation.</title>
        <authorList>
            <consortium name="The Broad Institute Genomics Platform"/>
            <consortium name="The Broad Institute Genome Sequencing Center for Infectious Disease"/>
            <person name="Wu L."/>
            <person name="Ma J."/>
        </authorList>
    </citation>
    <scope>NUCLEOTIDE SEQUENCE [LARGE SCALE GENOMIC DNA]</scope>
    <source>
        <strain evidence="2 3">JCM 16328</strain>
    </source>
</reference>
<feature type="transmembrane region" description="Helical" evidence="1">
    <location>
        <begin position="43"/>
        <end position="65"/>
    </location>
</feature>
<proteinExistence type="predicted"/>
<keyword evidence="3" id="KW-1185">Reference proteome</keyword>
<accession>A0AAV3TEJ1</accession>
<keyword evidence="1" id="KW-0472">Membrane</keyword>
<gene>
    <name evidence="2" type="ORF">GCM10009020_28900</name>
</gene>
<dbReference type="EMBL" id="BAAADV010000007">
    <property type="protein sequence ID" value="GAA0678754.1"/>
    <property type="molecule type" value="Genomic_DNA"/>
</dbReference>
<dbReference type="AlphaFoldDB" id="A0AAV3TEJ1"/>
<feature type="transmembrane region" description="Helical" evidence="1">
    <location>
        <begin position="5"/>
        <end position="23"/>
    </location>
</feature>
<evidence type="ECO:0000313" key="3">
    <source>
        <dbReference type="Proteomes" id="UP001500420"/>
    </source>
</evidence>
<evidence type="ECO:0000256" key="1">
    <source>
        <dbReference type="SAM" id="Phobius"/>
    </source>
</evidence>
<comment type="caution">
    <text evidence="2">The sequence shown here is derived from an EMBL/GenBank/DDBJ whole genome shotgun (WGS) entry which is preliminary data.</text>
</comment>
<name>A0AAV3TEJ1_9EURY</name>
<organism evidence="2 3">
    <name type="scientific">Natronoarchaeum mannanilyticum</name>
    <dbReference type="NCBI Taxonomy" id="926360"/>
    <lineage>
        <taxon>Archaea</taxon>
        <taxon>Methanobacteriati</taxon>
        <taxon>Methanobacteriota</taxon>
        <taxon>Stenosarchaea group</taxon>
        <taxon>Halobacteria</taxon>
        <taxon>Halobacteriales</taxon>
        <taxon>Natronoarchaeaceae</taxon>
    </lineage>
</organism>
<protein>
    <submittedName>
        <fullName evidence="2">Uncharacterized protein</fullName>
    </submittedName>
</protein>
<evidence type="ECO:0000313" key="2">
    <source>
        <dbReference type="EMBL" id="GAA0678754.1"/>
    </source>
</evidence>
<sequence length="70" mass="7339">MSRDLVEYGTVVIGAGLLFYYLYVAVTTGQICSAYGCGTVDGVISNPTGLVILVVGGAIMAYLTVRIDED</sequence>
<dbReference type="Proteomes" id="UP001500420">
    <property type="component" value="Unassembled WGS sequence"/>
</dbReference>
<keyword evidence="1" id="KW-1133">Transmembrane helix</keyword>
<dbReference type="RefSeq" id="WP_343774764.1">
    <property type="nucleotide sequence ID" value="NZ_BAAADV010000007.1"/>
</dbReference>